<dbReference type="PANTHER" id="PTHR47197">
    <property type="entry name" value="PROTEIN NIRF"/>
    <property type="match status" value="1"/>
</dbReference>
<evidence type="ECO:0000256" key="1">
    <source>
        <dbReference type="SAM" id="MobiDB-lite"/>
    </source>
</evidence>
<evidence type="ECO:0000313" key="3">
    <source>
        <dbReference type="Proteomes" id="UP000037247"/>
    </source>
</evidence>
<dbReference type="InterPro" id="IPR051200">
    <property type="entry name" value="Host-pathogen_enzymatic-act"/>
</dbReference>
<dbReference type="SUPFAM" id="SSF51004">
    <property type="entry name" value="C-terminal (heme d1) domain of cytochrome cd1-nitrite reductase"/>
    <property type="match status" value="1"/>
</dbReference>
<reference evidence="2 3" key="1">
    <citation type="submission" date="2015-05" db="EMBL/GenBank/DDBJ databases">
        <title>Draft genome sequence of the bacterium Gordonia jacobaea a new member of the Gordonia genus.</title>
        <authorList>
            <person name="Jimenez-Galisteo G."/>
            <person name="Dominguez A."/>
            <person name="Munoz E."/>
            <person name="Vinas M."/>
        </authorList>
    </citation>
    <scope>NUCLEOTIDE SEQUENCE [LARGE SCALE GENOMIC DNA]</scope>
    <source>
        <strain evidence="3">mv1</strain>
    </source>
</reference>
<evidence type="ECO:0008006" key="4">
    <source>
        <dbReference type="Google" id="ProtNLM"/>
    </source>
</evidence>
<name>A0ABR5I6S5_9ACTN</name>
<dbReference type="Pfam" id="PF17963">
    <property type="entry name" value="Big_9"/>
    <property type="match status" value="3"/>
</dbReference>
<organism evidence="2 3">
    <name type="scientific">Gordonia jacobaea</name>
    <dbReference type="NCBI Taxonomy" id="122202"/>
    <lineage>
        <taxon>Bacteria</taxon>
        <taxon>Bacillati</taxon>
        <taxon>Actinomycetota</taxon>
        <taxon>Actinomycetes</taxon>
        <taxon>Mycobacteriales</taxon>
        <taxon>Gordoniaceae</taxon>
        <taxon>Gordonia</taxon>
    </lineage>
</organism>
<proteinExistence type="predicted"/>
<dbReference type="InterPro" id="IPR011659">
    <property type="entry name" value="WD40"/>
</dbReference>
<dbReference type="Pfam" id="PF10282">
    <property type="entry name" value="Lactonase"/>
    <property type="match status" value="1"/>
</dbReference>
<dbReference type="InterPro" id="IPR019405">
    <property type="entry name" value="Lactonase_7-beta_prop"/>
</dbReference>
<dbReference type="NCBIfam" id="TIGR01965">
    <property type="entry name" value="VCBS_repeat"/>
    <property type="match status" value="2"/>
</dbReference>
<dbReference type="PANTHER" id="PTHR47197:SF3">
    <property type="entry name" value="DIHYDRO-HEME D1 DEHYDROGENASE"/>
    <property type="match status" value="1"/>
</dbReference>
<dbReference type="InterPro" id="IPR011048">
    <property type="entry name" value="Haem_d1_sf"/>
</dbReference>
<feature type="compositionally biased region" description="Polar residues" evidence="1">
    <location>
        <begin position="172"/>
        <end position="185"/>
    </location>
</feature>
<accession>A0ABR5I6S5</accession>
<dbReference type="EMBL" id="LDTZ01000028">
    <property type="protein sequence ID" value="KNA89286.1"/>
    <property type="molecule type" value="Genomic_DNA"/>
</dbReference>
<sequence>MRSMKRTRVIAASAGIIGAITWGGFGVVGVASADDLVPPSSATSESVDESPSPATSQPAVDPDTDHPVTKDSEAEGGTAAVGDIDAKGSTSDDAPAVGAPVGSEDSVTEPAAGNTTPSAKADEGTANEDAAVPAAVDESASENASQRSVVEHSADDLHAPSARSPEPVEPTRSPTASPRTSQVTSADPMKPAMSVEVSATSVDAAAAGSVGSISAMQVPTPASTAGTVASRVVSALFRILGFDPNHAGAAAAQPALAVLWASWQQITRRYLNSYPSVSPGPTTSTDDGVVTGSLGAQDADGDLVTYTVIDGPDHGTLVVQANGSYTYTPDPEYAHAIAVQPESAAVDTFTVLVSDDDRSNGRHLHLFSRTPRPAPATVTVPIASTNTPPAAQSGDFTTAGGSATGQVTGHDDDGDSLTYAITGQPVYGTVMIDGKTGSWTYTSTTDDLVLDAFTVEVSDGHGAATPVQVAVYPPAVATPTEVVVTEDGSSTLVLGDSEAPVTVLTEPEYGSVARNPDGTWTYTPDPVVAHALAVSGATEPLQDTVVFGVTQSTAGRPIVVSVTAPVVVVPVNHAPTGTYELGSRTTSTRTVTRSKQGVNAVAVSPDGSTLYFTNYGQITQMTPAGSVRDSFTTPDAVEPYKGLVISPDGEKLYVLEDSPVIWVLGTDSQSPANYLLVGLDDMEDIDVSPDGSTLYVVTSGKWKAVAAVNAATGEVLGAAGDFVDPRGVAVDPDGTSFFVADAGADKVVQVDAATLNRIGSVPAADPIAVDVSPDGRYLYILGSKTVTVTDVTTGRTVATIPTGNSPANDIALSPDGRELYVSNMSGDIIVVGPVTETGRVVGSDADGDTLTYEANYLPAQGTMTINSATGEFTYTGSHAGVRDVDVAGSKTIPVTVGNTSPTVSLRGDPGGTGRTSDWTLVTNDVDADALTVTVTDPPDHGWVLVTPSTTQPGTYILTYHRSALYGHQLALSGVTESQPDPFTVVTSDGRGGSVSTVVTAWNDPVNTAPDVVDVSQGDSEIPRSSSMVEGAPSDIAVTQPFSRNGEVRGLILVADPVDGTLRAVSATDATTLSASQSPFPADTTPDVVAIGPSVSRVYTASTSAGTLTVYDSAANPTTFDVGGHPDGMALSSDGRSLYLTDSEAATLTVVDTETMLVVRTLDLGVRPVDPVLSSDGKTLYVTDNLADRLLMVDTESGAITSVGVGRSPTSPVISPDGTTAYTLTARDGDGWVWVTDLENGSDDHIPVGGAPSAQALSADGKYLYVAVRDRILIIDTTSPDVVGSVSVSDAPQEMVVDPQTGSLVYTDAVNQRIGFINRGQVTGDVVARDAESDTLSYAVAAAPEHGTVVIDRATGKWIYISDAAGLIQDDSFTITVTDGVGAATTATVVIEGTIVEPAPVAV</sequence>
<evidence type="ECO:0000313" key="2">
    <source>
        <dbReference type="EMBL" id="KNA89286.1"/>
    </source>
</evidence>
<feature type="region of interest" description="Disordered" evidence="1">
    <location>
        <begin position="31"/>
        <end position="190"/>
    </location>
</feature>
<comment type="caution">
    <text evidence="2">The sequence shown here is derived from an EMBL/GenBank/DDBJ whole genome shotgun (WGS) entry which is preliminary data.</text>
</comment>
<dbReference type="InterPro" id="IPR015943">
    <property type="entry name" value="WD40/YVTN_repeat-like_dom_sf"/>
</dbReference>
<gene>
    <name evidence="2" type="ORF">ABW18_21740</name>
</gene>
<feature type="compositionally biased region" description="Basic and acidic residues" evidence="1">
    <location>
        <begin position="149"/>
        <end position="158"/>
    </location>
</feature>
<feature type="compositionally biased region" description="Basic and acidic residues" evidence="1">
    <location>
        <begin position="63"/>
        <end position="73"/>
    </location>
</feature>
<dbReference type="Pfam" id="PF07676">
    <property type="entry name" value="PD40"/>
    <property type="match status" value="1"/>
</dbReference>
<dbReference type="Proteomes" id="UP000037247">
    <property type="component" value="Unassembled WGS sequence"/>
</dbReference>
<dbReference type="SUPFAM" id="SSF75011">
    <property type="entry name" value="3-carboxy-cis,cis-mucoante lactonizing enzyme"/>
    <property type="match status" value="1"/>
</dbReference>
<keyword evidence="3" id="KW-1185">Reference proteome</keyword>
<dbReference type="Gene3D" id="2.130.10.10">
    <property type="entry name" value="YVTN repeat-like/Quinoprotein amine dehydrogenase"/>
    <property type="match status" value="4"/>
</dbReference>
<protein>
    <recommendedName>
        <fullName evidence="4">Cadherin domain-containing protein</fullName>
    </recommendedName>
</protein>
<dbReference type="InterPro" id="IPR010221">
    <property type="entry name" value="VCBS_dom"/>
</dbReference>